<dbReference type="InterPro" id="IPR031518">
    <property type="entry name" value="DUF4693"/>
</dbReference>
<feature type="non-terminal residue" evidence="1">
    <location>
        <position position="1"/>
    </location>
</feature>
<protein>
    <submittedName>
        <fullName evidence="1">Uncharacterized protein C16orf59-like</fullName>
    </submittedName>
</protein>
<reference evidence="2" key="1">
    <citation type="journal article" date="2017" name="bioRxiv">
        <title>Comparative analysis of the genomes of Stylophora pistillata and Acropora digitifera provides evidence for extensive differences between species of corals.</title>
        <authorList>
            <person name="Voolstra C.R."/>
            <person name="Li Y."/>
            <person name="Liew Y.J."/>
            <person name="Baumgarten S."/>
            <person name="Zoccola D."/>
            <person name="Flot J.-F."/>
            <person name="Tambutte S."/>
            <person name="Allemand D."/>
            <person name="Aranda M."/>
        </authorList>
    </citation>
    <scope>NUCLEOTIDE SEQUENCE [LARGE SCALE GENOMIC DNA]</scope>
</reference>
<dbReference type="Pfam" id="PF15764">
    <property type="entry name" value="DUF4693"/>
    <property type="match status" value="1"/>
</dbReference>
<evidence type="ECO:0000313" key="2">
    <source>
        <dbReference type="Proteomes" id="UP000225706"/>
    </source>
</evidence>
<keyword evidence="2" id="KW-1185">Reference proteome</keyword>
<comment type="caution">
    <text evidence="1">The sequence shown here is derived from an EMBL/GenBank/DDBJ whole genome shotgun (WGS) entry which is preliminary data.</text>
</comment>
<accession>A0A2B4RF52</accession>
<name>A0A2B4RF52_STYPI</name>
<sequence length="183" mass="20786">RIADLSFYVPIQAGLRHKTKILDFGIKRQENILKKMTAIISVEERQNECCPCGNCGAIEQDRPRDTSINQEWNKGCVLLSRWIPEEIQHCASVELCSGFRQHDGTLDFTYSSVKELRDLVGLHHDVQLLCLELHVKRFVGERLLPLLEKMDPLDSEFLLLYRVVHGLLCGGGKVFPAMVLDGV</sequence>
<dbReference type="Proteomes" id="UP000225706">
    <property type="component" value="Unassembled WGS sequence"/>
</dbReference>
<evidence type="ECO:0000313" key="1">
    <source>
        <dbReference type="EMBL" id="PFX15120.1"/>
    </source>
</evidence>
<dbReference type="OrthoDB" id="5970292at2759"/>
<dbReference type="PANTHER" id="PTHR14870">
    <property type="entry name" value="TUBULIN EPSILON AND DELTA COMPLEX PROTEIN 2"/>
    <property type="match status" value="1"/>
</dbReference>
<organism evidence="1 2">
    <name type="scientific">Stylophora pistillata</name>
    <name type="common">Smooth cauliflower coral</name>
    <dbReference type="NCBI Taxonomy" id="50429"/>
    <lineage>
        <taxon>Eukaryota</taxon>
        <taxon>Metazoa</taxon>
        <taxon>Cnidaria</taxon>
        <taxon>Anthozoa</taxon>
        <taxon>Hexacorallia</taxon>
        <taxon>Scleractinia</taxon>
        <taxon>Astrocoeniina</taxon>
        <taxon>Pocilloporidae</taxon>
        <taxon>Stylophora</taxon>
    </lineage>
</organism>
<dbReference type="AlphaFoldDB" id="A0A2B4RF52"/>
<proteinExistence type="predicted"/>
<dbReference type="EMBL" id="LSMT01000683">
    <property type="protein sequence ID" value="PFX15120.1"/>
    <property type="molecule type" value="Genomic_DNA"/>
</dbReference>
<gene>
    <name evidence="1" type="ORF">AWC38_SpisGene20670</name>
</gene>
<dbReference type="PANTHER" id="PTHR14870:SF1">
    <property type="entry name" value="TUBULIN EPSILON AND DELTA COMPLEX PROTEIN 2"/>
    <property type="match status" value="1"/>
</dbReference>